<dbReference type="SUPFAM" id="SSF51332">
    <property type="entry name" value="E2 regulatory, transactivation domain"/>
    <property type="match status" value="1"/>
</dbReference>
<evidence type="ECO:0008006" key="3">
    <source>
        <dbReference type="Google" id="ProtNLM"/>
    </source>
</evidence>
<dbReference type="CDD" id="cd00198">
    <property type="entry name" value="vWFA"/>
    <property type="match status" value="1"/>
</dbReference>
<dbReference type="EMBL" id="OC861659">
    <property type="protein sequence ID" value="CAD7629618.1"/>
    <property type="molecule type" value="Genomic_DNA"/>
</dbReference>
<dbReference type="GO" id="GO:0006355">
    <property type="term" value="P:regulation of DNA-templated transcription"/>
    <property type="evidence" value="ECO:0007669"/>
    <property type="project" value="InterPro"/>
</dbReference>
<dbReference type="InterPro" id="IPR036050">
    <property type="entry name" value="Regulatory_protein_E2_N"/>
</dbReference>
<dbReference type="GO" id="GO:0016032">
    <property type="term" value="P:viral process"/>
    <property type="evidence" value="ECO:0007669"/>
    <property type="project" value="InterPro"/>
</dbReference>
<proteinExistence type="predicted"/>
<dbReference type="Gene3D" id="3.40.50.410">
    <property type="entry name" value="von Willebrand factor, type A domain"/>
    <property type="match status" value="1"/>
</dbReference>
<name>A0A7R9KUF9_9ACAR</name>
<evidence type="ECO:0000313" key="1">
    <source>
        <dbReference type="EMBL" id="CAD7629618.1"/>
    </source>
</evidence>
<organism evidence="1">
    <name type="scientific">Medioppia subpectinata</name>
    <dbReference type="NCBI Taxonomy" id="1979941"/>
    <lineage>
        <taxon>Eukaryota</taxon>
        <taxon>Metazoa</taxon>
        <taxon>Ecdysozoa</taxon>
        <taxon>Arthropoda</taxon>
        <taxon>Chelicerata</taxon>
        <taxon>Arachnida</taxon>
        <taxon>Acari</taxon>
        <taxon>Acariformes</taxon>
        <taxon>Sarcoptiformes</taxon>
        <taxon>Oribatida</taxon>
        <taxon>Brachypylina</taxon>
        <taxon>Oppioidea</taxon>
        <taxon>Oppiidae</taxon>
        <taxon>Medioppia</taxon>
    </lineage>
</organism>
<dbReference type="EMBL" id="CAJPIZ010007084">
    <property type="protein sequence ID" value="CAG2110048.1"/>
    <property type="molecule type" value="Genomic_DNA"/>
</dbReference>
<keyword evidence="2" id="KW-1185">Reference proteome</keyword>
<gene>
    <name evidence="1" type="ORF">OSB1V03_LOCUS10033</name>
</gene>
<dbReference type="InterPro" id="IPR036465">
    <property type="entry name" value="vWFA_dom_sf"/>
</dbReference>
<dbReference type="AlphaFoldDB" id="A0A7R9KUF9"/>
<dbReference type="OrthoDB" id="6495157at2759"/>
<dbReference type="GO" id="GO:0006275">
    <property type="term" value="P:regulation of DNA replication"/>
    <property type="evidence" value="ECO:0007669"/>
    <property type="project" value="InterPro"/>
</dbReference>
<dbReference type="Proteomes" id="UP000759131">
    <property type="component" value="Unassembled WGS sequence"/>
</dbReference>
<dbReference type="SUPFAM" id="SSF53300">
    <property type="entry name" value="vWA-like"/>
    <property type="match status" value="1"/>
</dbReference>
<sequence length="199" mass="22905">MIHKYHNKTSTTMKTKIIILLDESLSMRKKRNEVIGGFNAFLREQKRLKCDTSVLYLVKFNTNVNIVYSGINVADVPELKHSMYSPCGRTALFDAISEGIHIAEEDTDDIENEKVICVIITDGEENCSKDTTKEQIRRFIAQYEAKGNWAFVYIGKNPERWTKEVGMASAHGISYNYNEPKHSFKYISNTVTKYRVSKF</sequence>
<dbReference type="GO" id="GO:0032991">
    <property type="term" value="C:protein-containing complex"/>
    <property type="evidence" value="ECO:0007669"/>
    <property type="project" value="UniProtKB-ARBA"/>
</dbReference>
<accession>A0A7R9KUF9</accession>
<feature type="non-terminal residue" evidence="1">
    <location>
        <position position="1"/>
    </location>
</feature>
<protein>
    <recommendedName>
        <fullName evidence="3">VWFA domain-containing protein</fullName>
    </recommendedName>
</protein>
<evidence type="ECO:0000313" key="2">
    <source>
        <dbReference type="Proteomes" id="UP000759131"/>
    </source>
</evidence>
<reference evidence="1" key="1">
    <citation type="submission" date="2020-11" db="EMBL/GenBank/DDBJ databases">
        <authorList>
            <person name="Tran Van P."/>
        </authorList>
    </citation>
    <scope>NUCLEOTIDE SEQUENCE</scope>
</reference>